<dbReference type="AlphaFoldDB" id="A0A369JJ12"/>
<feature type="domain" description="BTB" evidence="2">
    <location>
        <begin position="33"/>
        <end position="104"/>
    </location>
</feature>
<dbReference type="OrthoDB" id="3036049at2759"/>
<dbReference type="InterPro" id="IPR011333">
    <property type="entry name" value="SKP1/BTB/POZ_sf"/>
</dbReference>
<dbReference type="SMART" id="SM00225">
    <property type="entry name" value="BTB"/>
    <property type="match status" value="1"/>
</dbReference>
<proteinExistence type="predicted"/>
<evidence type="ECO:0000313" key="4">
    <source>
        <dbReference type="Proteomes" id="UP000076154"/>
    </source>
</evidence>
<accession>A0A369JJ12</accession>
<dbReference type="EMBL" id="LUEZ02000058">
    <property type="protein sequence ID" value="RDB20557.1"/>
    <property type="molecule type" value="Genomic_DNA"/>
</dbReference>
<keyword evidence="4" id="KW-1185">Reference proteome</keyword>
<dbReference type="InterPro" id="IPR000210">
    <property type="entry name" value="BTB/POZ_dom"/>
</dbReference>
<dbReference type="Gene3D" id="3.30.710.10">
    <property type="entry name" value="Potassium Channel Kv1.1, Chain A"/>
    <property type="match status" value="1"/>
</dbReference>
<evidence type="ECO:0000259" key="2">
    <source>
        <dbReference type="PROSITE" id="PS50097"/>
    </source>
</evidence>
<protein>
    <recommendedName>
        <fullName evidence="2">BTB domain-containing protein</fullName>
    </recommendedName>
</protein>
<evidence type="ECO:0000313" key="3">
    <source>
        <dbReference type="EMBL" id="RDB20557.1"/>
    </source>
</evidence>
<reference evidence="3" key="1">
    <citation type="submission" date="2018-04" db="EMBL/GenBank/DDBJ databases">
        <title>Whole genome sequencing of Hypsizygus marmoreus.</title>
        <authorList>
            <person name="Choi I.-G."/>
            <person name="Min B."/>
            <person name="Kim J.-G."/>
            <person name="Kim S."/>
            <person name="Oh Y.-L."/>
            <person name="Kong W.-S."/>
            <person name="Park H."/>
            <person name="Jeong J."/>
            <person name="Song E.-S."/>
        </authorList>
    </citation>
    <scope>NUCLEOTIDE SEQUENCE [LARGE SCALE GENOMIC DNA]</scope>
    <source>
        <strain evidence="3">51987-8</strain>
    </source>
</reference>
<evidence type="ECO:0000256" key="1">
    <source>
        <dbReference type="SAM" id="MobiDB-lite"/>
    </source>
</evidence>
<name>A0A369JJ12_HYPMA</name>
<dbReference type="Proteomes" id="UP000076154">
    <property type="component" value="Unassembled WGS sequence"/>
</dbReference>
<sequence>MENTTSQSPSDHESERSDSQLSESQQPITVWFEDGTLTLIAGTSSFRIYGGILAAKSSVFKDMYDSANPPPIEKGPPVLTLDDSAMELAYFLKALHDTEFFLPPTPTYAAPLAIVAGVLRLSDKYGVLHLRKRAIEHLSIVYPTSLIEWTSSPQFTHPNPSDHLIAIKLAREFDIPWIRPMAIYQYVSQPLDDVLESLPFSGFTKEDIQLCIRGIRALKTLQLLQAPIVRVSPKCIDQWSCKAAERRMWDSIVTDDRSDPLAPPLLWTGHGVCSRCATLTATHSTREQVWNEIPVSLRLQPWNELKKLKEEAAVL</sequence>
<comment type="caution">
    <text evidence="3">The sequence shown here is derived from an EMBL/GenBank/DDBJ whole genome shotgun (WGS) entry which is preliminary data.</text>
</comment>
<dbReference type="InParanoid" id="A0A369JJ12"/>
<gene>
    <name evidence="3" type="ORF">Hypma_012114</name>
</gene>
<feature type="region of interest" description="Disordered" evidence="1">
    <location>
        <begin position="1"/>
        <end position="25"/>
    </location>
</feature>
<organism evidence="3 4">
    <name type="scientific">Hypsizygus marmoreus</name>
    <name type="common">White beech mushroom</name>
    <name type="synonym">Agaricus marmoreus</name>
    <dbReference type="NCBI Taxonomy" id="39966"/>
    <lineage>
        <taxon>Eukaryota</taxon>
        <taxon>Fungi</taxon>
        <taxon>Dikarya</taxon>
        <taxon>Basidiomycota</taxon>
        <taxon>Agaricomycotina</taxon>
        <taxon>Agaricomycetes</taxon>
        <taxon>Agaricomycetidae</taxon>
        <taxon>Agaricales</taxon>
        <taxon>Tricholomatineae</taxon>
        <taxon>Lyophyllaceae</taxon>
        <taxon>Hypsizygus</taxon>
    </lineage>
</organism>
<dbReference type="PROSITE" id="PS50097">
    <property type="entry name" value="BTB"/>
    <property type="match status" value="1"/>
</dbReference>